<accession>A0A226F211</accession>
<evidence type="ECO:0000256" key="1">
    <source>
        <dbReference type="SAM" id="MobiDB-lite"/>
    </source>
</evidence>
<feature type="region of interest" description="Disordered" evidence="1">
    <location>
        <begin position="264"/>
        <end position="284"/>
    </location>
</feature>
<gene>
    <name evidence="4" type="ORF">Fcan01_01178</name>
</gene>
<keyword evidence="5" id="KW-1185">Reference proteome</keyword>
<sequence length="284" mass="33412">MLCCTKVNNKISFLLVSFALIILVEGITFEQDINLTLEQKKLLDKFKDRVVDKLPHDYMKKEIYLIKWLRTSNFNIDIAEERLYRNLQWRKEQSMDTIQSEDFSDMWESDIRYNLEGRDKMGRPYILIEIKHADPRRIVLQGKGDRLVRYLDKGFDETCGLVREMGDRYGNMTRGNALINADGFNLVQHGCLQCVPYMLRHLFSFVNYFPECIDKMIFVNCPRTVEQLLNLAKTAITEEMRNSIFIYGKDKRVWMQALSQDFDQDQLPPSLGGTKSQNNEVDDY</sequence>
<dbReference type="Gene3D" id="3.40.525.10">
    <property type="entry name" value="CRAL-TRIO lipid binding domain"/>
    <property type="match status" value="1"/>
</dbReference>
<dbReference type="OrthoDB" id="1434354at2759"/>
<evidence type="ECO:0000256" key="2">
    <source>
        <dbReference type="SAM" id="SignalP"/>
    </source>
</evidence>
<dbReference type="InterPro" id="IPR036865">
    <property type="entry name" value="CRAL-TRIO_dom_sf"/>
</dbReference>
<feature type="compositionally biased region" description="Polar residues" evidence="1">
    <location>
        <begin position="273"/>
        <end position="284"/>
    </location>
</feature>
<dbReference type="SUPFAM" id="SSF52087">
    <property type="entry name" value="CRAL/TRIO domain"/>
    <property type="match status" value="1"/>
</dbReference>
<feature type="signal peptide" evidence="2">
    <location>
        <begin position="1"/>
        <end position="26"/>
    </location>
</feature>
<dbReference type="PANTHER" id="PTHR23324">
    <property type="entry name" value="SEC14 RELATED PROTEIN"/>
    <property type="match status" value="1"/>
</dbReference>
<dbReference type="SUPFAM" id="SSF46938">
    <property type="entry name" value="CRAL/TRIO N-terminal domain"/>
    <property type="match status" value="1"/>
</dbReference>
<dbReference type="InterPro" id="IPR051064">
    <property type="entry name" value="SEC14/CRAL-TRIO_domain"/>
</dbReference>
<protein>
    <recommendedName>
        <fullName evidence="3">CRAL-TRIO domain-containing protein</fullName>
    </recommendedName>
</protein>
<evidence type="ECO:0000259" key="3">
    <source>
        <dbReference type="PROSITE" id="PS50191"/>
    </source>
</evidence>
<name>A0A226F211_FOLCA</name>
<feature type="domain" description="CRAL-TRIO" evidence="3">
    <location>
        <begin position="115"/>
        <end position="279"/>
    </location>
</feature>
<dbReference type="Proteomes" id="UP000198287">
    <property type="component" value="Unassembled WGS sequence"/>
</dbReference>
<comment type="caution">
    <text evidence="4">The sequence shown here is derived from an EMBL/GenBank/DDBJ whole genome shotgun (WGS) entry which is preliminary data.</text>
</comment>
<evidence type="ECO:0000313" key="4">
    <source>
        <dbReference type="EMBL" id="OXA63241.1"/>
    </source>
</evidence>
<keyword evidence="2" id="KW-0732">Signal</keyword>
<reference evidence="4 5" key="1">
    <citation type="submission" date="2015-12" db="EMBL/GenBank/DDBJ databases">
        <title>The genome of Folsomia candida.</title>
        <authorList>
            <person name="Faddeeva A."/>
            <person name="Derks M.F."/>
            <person name="Anvar Y."/>
            <person name="Smit S."/>
            <person name="Van Straalen N."/>
            <person name="Roelofs D."/>
        </authorList>
    </citation>
    <scope>NUCLEOTIDE SEQUENCE [LARGE SCALE GENOMIC DNA]</scope>
    <source>
        <strain evidence="4 5">VU population</strain>
        <tissue evidence="4">Whole body</tissue>
    </source>
</reference>
<dbReference type="PROSITE" id="PS50191">
    <property type="entry name" value="CRAL_TRIO"/>
    <property type="match status" value="1"/>
</dbReference>
<dbReference type="PANTHER" id="PTHR23324:SF83">
    <property type="entry name" value="SEC14-LIKE PROTEIN 2"/>
    <property type="match status" value="1"/>
</dbReference>
<organism evidence="4 5">
    <name type="scientific">Folsomia candida</name>
    <name type="common">Springtail</name>
    <dbReference type="NCBI Taxonomy" id="158441"/>
    <lineage>
        <taxon>Eukaryota</taxon>
        <taxon>Metazoa</taxon>
        <taxon>Ecdysozoa</taxon>
        <taxon>Arthropoda</taxon>
        <taxon>Hexapoda</taxon>
        <taxon>Collembola</taxon>
        <taxon>Entomobryomorpha</taxon>
        <taxon>Isotomoidea</taxon>
        <taxon>Isotomidae</taxon>
        <taxon>Proisotominae</taxon>
        <taxon>Folsomia</taxon>
    </lineage>
</organism>
<dbReference type="Pfam" id="PF00650">
    <property type="entry name" value="CRAL_TRIO"/>
    <property type="match status" value="1"/>
</dbReference>
<dbReference type="SMART" id="SM00516">
    <property type="entry name" value="SEC14"/>
    <property type="match status" value="1"/>
</dbReference>
<dbReference type="AlphaFoldDB" id="A0A226F211"/>
<dbReference type="OMA" id="WESDIRY"/>
<feature type="chain" id="PRO_5012556341" description="CRAL-TRIO domain-containing protein" evidence="2">
    <location>
        <begin position="27"/>
        <end position="284"/>
    </location>
</feature>
<dbReference type="InterPro" id="IPR001251">
    <property type="entry name" value="CRAL-TRIO_dom"/>
</dbReference>
<dbReference type="CDD" id="cd00170">
    <property type="entry name" value="SEC14"/>
    <property type="match status" value="1"/>
</dbReference>
<evidence type="ECO:0000313" key="5">
    <source>
        <dbReference type="Proteomes" id="UP000198287"/>
    </source>
</evidence>
<proteinExistence type="predicted"/>
<dbReference type="GO" id="GO:0005737">
    <property type="term" value="C:cytoplasm"/>
    <property type="evidence" value="ECO:0007669"/>
    <property type="project" value="TreeGrafter"/>
</dbReference>
<dbReference type="InterPro" id="IPR036273">
    <property type="entry name" value="CRAL/TRIO_N_dom_sf"/>
</dbReference>
<dbReference type="EMBL" id="LNIX01000001">
    <property type="protein sequence ID" value="OXA63241.1"/>
    <property type="molecule type" value="Genomic_DNA"/>
</dbReference>